<dbReference type="Gene3D" id="3.40.50.1820">
    <property type="entry name" value="alpha/beta hydrolase"/>
    <property type="match status" value="1"/>
</dbReference>
<comment type="caution">
    <text evidence="3">The sequence shown here is derived from an EMBL/GenBank/DDBJ whole genome shotgun (WGS) entry which is preliminary data.</text>
</comment>
<evidence type="ECO:0000256" key="1">
    <source>
        <dbReference type="ARBA" id="ARBA00022801"/>
    </source>
</evidence>
<proteinExistence type="predicted"/>
<dbReference type="Pfam" id="PF01764">
    <property type="entry name" value="Lipase_3"/>
    <property type="match status" value="1"/>
</dbReference>
<dbReference type="GO" id="GO:0016787">
    <property type="term" value="F:hydrolase activity"/>
    <property type="evidence" value="ECO:0007669"/>
    <property type="project" value="UniProtKB-KW"/>
</dbReference>
<dbReference type="Proteomes" id="UP000467840">
    <property type="component" value="Chromosome 2"/>
</dbReference>
<organism evidence="3 4">
    <name type="scientific">Hevea brasiliensis</name>
    <name type="common">Para rubber tree</name>
    <name type="synonym">Siphonia brasiliensis</name>
    <dbReference type="NCBI Taxonomy" id="3981"/>
    <lineage>
        <taxon>Eukaryota</taxon>
        <taxon>Viridiplantae</taxon>
        <taxon>Streptophyta</taxon>
        <taxon>Embryophyta</taxon>
        <taxon>Tracheophyta</taxon>
        <taxon>Spermatophyta</taxon>
        <taxon>Magnoliopsida</taxon>
        <taxon>eudicotyledons</taxon>
        <taxon>Gunneridae</taxon>
        <taxon>Pentapetalae</taxon>
        <taxon>rosids</taxon>
        <taxon>fabids</taxon>
        <taxon>Malpighiales</taxon>
        <taxon>Euphorbiaceae</taxon>
        <taxon>Crotonoideae</taxon>
        <taxon>Micrandreae</taxon>
        <taxon>Hevea</taxon>
    </lineage>
</organism>
<reference evidence="3 4" key="1">
    <citation type="journal article" date="2020" name="Mol. Plant">
        <title>The Chromosome-Based Rubber Tree Genome Provides New Insights into Spurge Genome Evolution and Rubber Biosynthesis.</title>
        <authorList>
            <person name="Liu J."/>
            <person name="Shi C."/>
            <person name="Shi C.C."/>
            <person name="Li W."/>
            <person name="Zhang Q.J."/>
            <person name="Zhang Y."/>
            <person name="Li K."/>
            <person name="Lu H.F."/>
            <person name="Shi C."/>
            <person name="Zhu S.T."/>
            <person name="Xiao Z.Y."/>
            <person name="Nan H."/>
            <person name="Yue Y."/>
            <person name="Zhu X.G."/>
            <person name="Wu Y."/>
            <person name="Hong X.N."/>
            <person name="Fan G.Y."/>
            <person name="Tong Y."/>
            <person name="Zhang D."/>
            <person name="Mao C.L."/>
            <person name="Liu Y.L."/>
            <person name="Hao S.J."/>
            <person name="Liu W.Q."/>
            <person name="Lv M.Q."/>
            <person name="Zhang H.B."/>
            <person name="Liu Y."/>
            <person name="Hu-Tang G.R."/>
            <person name="Wang J.P."/>
            <person name="Wang J.H."/>
            <person name="Sun Y.H."/>
            <person name="Ni S.B."/>
            <person name="Chen W.B."/>
            <person name="Zhang X.C."/>
            <person name="Jiao Y.N."/>
            <person name="Eichler E.E."/>
            <person name="Li G.H."/>
            <person name="Liu X."/>
            <person name="Gao L.Z."/>
        </authorList>
    </citation>
    <scope>NUCLEOTIDE SEQUENCE [LARGE SCALE GENOMIC DNA]</scope>
    <source>
        <strain evidence="4">cv. GT1</strain>
        <tissue evidence="3">Leaf</tissue>
    </source>
</reference>
<feature type="domain" description="Fungal lipase-type" evidence="2">
    <location>
        <begin position="60"/>
        <end position="158"/>
    </location>
</feature>
<dbReference type="GO" id="GO:0006629">
    <property type="term" value="P:lipid metabolic process"/>
    <property type="evidence" value="ECO:0007669"/>
    <property type="project" value="InterPro"/>
</dbReference>
<evidence type="ECO:0000259" key="2">
    <source>
        <dbReference type="Pfam" id="PF01764"/>
    </source>
</evidence>
<keyword evidence="1" id="KW-0378">Hydrolase</keyword>
<protein>
    <recommendedName>
        <fullName evidence="2">Fungal lipase-type domain-containing protein</fullName>
    </recommendedName>
</protein>
<dbReference type="InterPro" id="IPR029058">
    <property type="entry name" value="AB_hydrolase_fold"/>
</dbReference>
<sequence length="321" mass="36618">MISACLVQGVYNLEHDRLQNRQEAHDSQWWDSFHFQLRRKLEDTDKSVSGCIYELKSSHRSTRNAPKIVIAFRGTILKSRIMFQDLKMNLKTFCYELHTTPRFQLAVDAVVSAVGEVGVGNVWLAGHSLGSALALLVGKSMAKRDRHIKTFLFNPPFLSLSEGRFTNDVLKNTFHVVHSVAAAGLSVLVKGHKDRQDQFARLSNWKPLLFVNKKDHICSGYIEYFRSRIMMEKIGLQKIERTATMNSLKGLIKVASRKESEPLHLIPSAKLFVNRFSNGGASSSRKPCPVQQWYSDFREAHGIQQWWSPDVSGEFEEFSFN</sequence>
<dbReference type="InterPro" id="IPR002921">
    <property type="entry name" value="Fungal_lipase-type"/>
</dbReference>
<dbReference type="PANTHER" id="PTHR31479">
    <property type="entry name" value="ALPHA/BETA-HYDROLASES SUPERFAMILY PROTEIN"/>
    <property type="match status" value="1"/>
</dbReference>
<dbReference type="PANTHER" id="PTHR31479:SF2">
    <property type="entry name" value="ALPHA_BETA-HYDROLASES SUPERFAMILY PROTEIN"/>
    <property type="match status" value="1"/>
</dbReference>
<keyword evidence="4" id="KW-1185">Reference proteome</keyword>
<dbReference type="AlphaFoldDB" id="A0A6A6KUN2"/>
<dbReference type="EMBL" id="JAAGAX010000015">
    <property type="protein sequence ID" value="KAF2291885.1"/>
    <property type="molecule type" value="Genomic_DNA"/>
</dbReference>
<evidence type="ECO:0000313" key="3">
    <source>
        <dbReference type="EMBL" id="KAF2291885.1"/>
    </source>
</evidence>
<name>A0A6A6KUN2_HEVBR</name>
<accession>A0A6A6KUN2</accession>
<dbReference type="SUPFAM" id="SSF53474">
    <property type="entry name" value="alpha/beta-Hydrolases"/>
    <property type="match status" value="1"/>
</dbReference>
<evidence type="ECO:0000313" key="4">
    <source>
        <dbReference type="Proteomes" id="UP000467840"/>
    </source>
</evidence>
<gene>
    <name evidence="3" type="ORF">GH714_035988</name>
</gene>